<keyword evidence="11" id="KW-1185">Reference proteome</keyword>
<evidence type="ECO:0000256" key="8">
    <source>
        <dbReference type="RuleBase" id="RU361183"/>
    </source>
</evidence>
<dbReference type="PANTHER" id="PTHR10127">
    <property type="entry name" value="DISCOIDIN, CUB, EGF, LAMININ , AND ZINC METALLOPROTEASE DOMAIN CONTAINING"/>
    <property type="match status" value="1"/>
</dbReference>
<evidence type="ECO:0000313" key="11">
    <source>
        <dbReference type="Proteomes" id="UP001196413"/>
    </source>
</evidence>
<dbReference type="SUPFAM" id="SSF55486">
    <property type="entry name" value="Metalloproteases ('zincins'), catalytic domain"/>
    <property type="match status" value="1"/>
</dbReference>
<keyword evidence="4 8" id="KW-0862">Zinc</keyword>
<organism evidence="10 11">
    <name type="scientific">Parelaphostrongylus tenuis</name>
    <name type="common">Meningeal worm</name>
    <dbReference type="NCBI Taxonomy" id="148309"/>
    <lineage>
        <taxon>Eukaryota</taxon>
        <taxon>Metazoa</taxon>
        <taxon>Ecdysozoa</taxon>
        <taxon>Nematoda</taxon>
        <taxon>Chromadorea</taxon>
        <taxon>Rhabditida</taxon>
        <taxon>Rhabditina</taxon>
        <taxon>Rhabditomorpha</taxon>
        <taxon>Strongyloidea</taxon>
        <taxon>Metastrongylidae</taxon>
        <taxon>Parelaphostrongylus</taxon>
    </lineage>
</organism>
<evidence type="ECO:0000256" key="3">
    <source>
        <dbReference type="ARBA" id="ARBA00022801"/>
    </source>
</evidence>
<dbReference type="InterPro" id="IPR001506">
    <property type="entry name" value="Peptidase_M12A"/>
</dbReference>
<dbReference type="PROSITE" id="PS51864">
    <property type="entry name" value="ASTACIN"/>
    <property type="match status" value="1"/>
</dbReference>
<dbReference type="InterPro" id="IPR006026">
    <property type="entry name" value="Peptidase_Metallo"/>
</dbReference>
<keyword evidence="2 8" id="KW-0479">Metal-binding</keyword>
<dbReference type="AlphaFoldDB" id="A0AAD5QHK4"/>
<comment type="cofactor">
    <cofactor evidence="8">
        <name>Zn(2+)</name>
        <dbReference type="ChEBI" id="CHEBI:29105"/>
    </cofactor>
    <text evidence="8">Binds 1 zinc ion per subunit.</text>
</comment>
<dbReference type="EC" id="3.4.24.-" evidence="8"/>
<dbReference type="EMBL" id="JAHQIW010000754">
    <property type="protein sequence ID" value="KAJ1349854.1"/>
    <property type="molecule type" value="Genomic_DNA"/>
</dbReference>
<dbReference type="SMART" id="SM00235">
    <property type="entry name" value="ZnMc"/>
    <property type="match status" value="1"/>
</dbReference>
<accession>A0AAD5QHK4</accession>
<evidence type="ECO:0000256" key="4">
    <source>
        <dbReference type="ARBA" id="ARBA00022833"/>
    </source>
</evidence>
<keyword evidence="5 8" id="KW-0482">Metalloprotease</keyword>
<evidence type="ECO:0000256" key="5">
    <source>
        <dbReference type="ARBA" id="ARBA00023049"/>
    </source>
</evidence>
<dbReference type="PRINTS" id="PR00480">
    <property type="entry name" value="ASTACIN"/>
</dbReference>
<comment type="caution">
    <text evidence="7">Lacks conserved residue(s) required for the propagation of feature annotation.</text>
</comment>
<reference evidence="10" key="1">
    <citation type="submission" date="2021-06" db="EMBL/GenBank/DDBJ databases">
        <title>Parelaphostrongylus tenuis whole genome reference sequence.</title>
        <authorList>
            <person name="Garwood T.J."/>
            <person name="Larsen P.A."/>
            <person name="Fountain-Jones N.M."/>
            <person name="Garbe J.R."/>
            <person name="Macchietto M.G."/>
            <person name="Kania S.A."/>
            <person name="Gerhold R.W."/>
            <person name="Richards J.E."/>
            <person name="Wolf T.M."/>
        </authorList>
    </citation>
    <scope>NUCLEOTIDE SEQUENCE</scope>
    <source>
        <strain evidence="10">MNPRO001-30</strain>
        <tissue evidence="10">Meninges</tissue>
    </source>
</reference>
<evidence type="ECO:0000259" key="9">
    <source>
        <dbReference type="PROSITE" id="PS51864"/>
    </source>
</evidence>
<dbReference type="Pfam" id="PF01400">
    <property type="entry name" value="Astacin"/>
    <property type="match status" value="1"/>
</dbReference>
<keyword evidence="6" id="KW-1015">Disulfide bond</keyword>
<dbReference type="GO" id="GO:0004222">
    <property type="term" value="F:metalloendopeptidase activity"/>
    <property type="evidence" value="ECO:0007669"/>
    <property type="project" value="UniProtKB-UniRule"/>
</dbReference>
<evidence type="ECO:0000256" key="7">
    <source>
        <dbReference type="PROSITE-ProRule" id="PRU01211"/>
    </source>
</evidence>
<keyword evidence="1 8" id="KW-0645">Protease</keyword>
<evidence type="ECO:0000256" key="6">
    <source>
        <dbReference type="ARBA" id="ARBA00023157"/>
    </source>
</evidence>
<evidence type="ECO:0000256" key="1">
    <source>
        <dbReference type="ARBA" id="ARBA00022670"/>
    </source>
</evidence>
<dbReference type="PANTHER" id="PTHR10127:SF780">
    <property type="entry name" value="METALLOENDOPEPTIDASE"/>
    <property type="match status" value="1"/>
</dbReference>
<dbReference type="Gene3D" id="3.40.390.10">
    <property type="entry name" value="Collagenase (Catalytic Domain)"/>
    <property type="match status" value="1"/>
</dbReference>
<proteinExistence type="predicted"/>
<dbReference type="Proteomes" id="UP001196413">
    <property type="component" value="Unassembled WGS sequence"/>
</dbReference>
<protein>
    <recommendedName>
        <fullName evidence="8">Metalloendopeptidase</fullName>
        <ecNumber evidence="8">3.4.24.-</ecNumber>
    </recommendedName>
</protein>
<sequence>MKNDTKYVEAKNDDVQTTDVSVEKINHEKKVDAVLFQGDMIVTKEQADEIIEELEENISGRPKRQAMRGFRYPLNIWSKGVNYAFYNVSDAAKRVFKIGASLWSEDTCIEFVENDTAIERIDVIKSAGCFSFVGKVGATQIFSLGGRLRVDWNCVARIGHALGFTHTQSRHDRDSFITLLSENVEPSGCGKILTATNKFQVLEHVGEKNATKESNGYAICNYWIKAPAGSKIEVVLDYFSKGLQ</sequence>
<dbReference type="GO" id="GO:0008270">
    <property type="term" value="F:zinc ion binding"/>
    <property type="evidence" value="ECO:0007669"/>
    <property type="project" value="InterPro"/>
</dbReference>
<evidence type="ECO:0000313" key="10">
    <source>
        <dbReference type="EMBL" id="KAJ1349854.1"/>
    </source>
</evidence>
<name>A0AAD5QHK4_PARTN</name>
<feature type="domain" description="Peptidase M12A" evidence="9">
    <location>
        <begin position="65"/>
        <end position="244"/>
    </location>
</feature>
<evidence type="ECO:0000256" key="2">
    <source>
        <dbReference type="ARBA" id="ARBA00022723"/>
    </source>
</evidence>
<comment type="caution">
    <text evidence="10">The sequence shown here is derived from an EMBL/GenBank/DDBJ whole genome shotgun (WGS) entry which is preliminary data.</text>
</comment>
<keyword evidence="3 8" id="KW-0378">Hydrolase</keyword>
<dbReference type="GO" id="GO:0006508">
    <property type="term" value="P:proteolysis"/>
    <property type="evidence" value="ECO:0007669"/>
    <property type="project" value="UniProtKB-KW"/>
</dbReference>
<dbReference type="InterPro" id="IPR024079">
    <property type="entry name" value="MetalloPept_cat_dom_sf"/>
</dbReference>
<gene>
    <name evidence="10" type="primary">NAS-31_8</name>
    <name evidence="10" type="ORF">KIN20_005511</name>
</gene>